<dbReference type="EMBL" id="GL871551">
    <property type="protein sequence ID" value="EGC28751.1"/>
    <property type="molecule type" value="Genomic_DNA"/>
</dbReference>
<sequence>MDKNEDPNKSCQLIRRHWTITTSKGSIFTDGPGVIGLFPIITPGVKFEYCSKCELDDSLEYSTVVGTMNGYLSFSRLSNRDEIITAIVPLFFLTINQQ</sequence>
<organism evidence="2 3">
    <name type="scientific">Dictyostelium purpureum</name>
    <name type="common">Slime mold</name>
    <dbReference type="NCBI Taxonomy" id="5786"/>
    <lineage>
        <taxon>Eukaryota</taxon>
        <taxon>Amoebozoa</taxon>
        <taxon>Evosea</taxon>
        <taxon>Eumycetozoa</taxon>
        <taxon>Dictyostelia</taxon>
        <taxon>Dictyosteliales</taxon>
        <taxon>Dictyosteliaceae</taxon>
        <taxon>Dictyostelium</taxon>
    </lineage>
</organism>
<dbReference type="Proteomes" id="UP000001064">
    <property type="component" value="Unassembled WGS sequence"/>
</dbReference>
<dbReference type="STRING" id="5786.F1A4X9"/>
<dbReference type="InterPro" id="IPR036767">
    <property type="entry name" value="ApaG_sf"/>
</dbReference>
<dbReference type="KEGG" id="dpp:DICPUDRAFT_93273"/>
<accession>F1A4X9</accession>
<dbReference type="GeneID" id="10507256"/>
<dbReference type="PANTHER" id="PTHR47191:SF2">
    <property type="entry name" value="OS05G0170800 PROTEIN"/>
    <property type="match status" value="1"/>
</dbReference>
<dbReference type="InParanoid" id="F1A4X9"/>
<feature type="domain" description="ApaG" evidence="1">
    <location>
        <begin position="1"/>
        <end position="98"/>
    </location>
</feature>
<evidence type="ECO:0000259" key="1">
    <source>
        <dbReference type="PROSITE" id="PS51087"/>
    </source>
</evidence>
<dbReference type="Pfam" id="PF04379">
    <property type="entry name" value="DUF525"/>
    <property type="match status" value="1"/>
</dbReference>
<proteinExistence type="predicted"/>
<dbReference type="OrthoDB" id="19063at2759"/>
<evidence type="ECO:0000313" key="2">
    <source>
        <dbReference type="EMBL" id="EGC28751.1"/>
    </source>
</evidence>
<dbReference type="AlphaFoldDB" id="F1A4X9"/>
<dbReference type="Gene3D" id="2.60.40.1470">
    <property type="entry name" value="ApaG domain"/>
    <property type="match status" value="1"/>
</dbReference>
<dbReference type="InterPro" id="IPR050718">
    <property type="entry name" value="ApaG-like"/>
</dbReference>
<reference evidence="3" key="1">
    <citation type="journal article" date="2011" name="Genome Biol.">
        <title>Comparative genomics of the social amoebae Dictyostelium discoideum and Dictyostelium purpureum.</title>
        <authorList>
            <consortium name="US DOE Joint Genome Institute (JGI-PGF)"/>
            <person name="Sucgang R."/>
            <person name="Kuo A."/>
            <person name="Tian X."/>
            <person name="Salerno W."/>
            <person name="Parikh A."/>
            <person name="Feasley C.L."/>
            <person name="Dalin E."/>
            <person name="Tu H."/>
            <person name="Huang E."/>
            <person name="Barry K."/>
            <person name="Lindquist E."/>
            <person name="Shapiro H."/>
            <person name="Bruce D."/>
            <person name="Schmutz J."/>
            <person name="Salamov A."/>
            <person name="Fey P."/>
            <person name="Gaudet P."/>
            <person name="Anjard C."/>
            <person name="Babu M.M."/>
            <person name="Basu S."/>
            <person name="Bushmanova Y."/>
            <person name="van der Wel H."/>
            <person name="Katoh-Kurasawa M."/>
            <person name="Dinh C."/>
            <person name="Coutinho P.M."/>
            <person name="Saito T."/>
            <person name="Elias M."/>
            <person name="Schaap P."/>
            <person name="Kay R.R."/>
            <person name="Henrissat B."/>
            <person name="Eichinger L."/>
            <person name="Rivero F."/>
            <person name="Putnam N.H."/>
            <person name="West C.M."/>
            <person name="Loomis W.F."/>
            <person name="Chisholm R.L."/>
            <person name="Shaulsky G."/>
            <person name="Strassmann J.E."/>
            <person name="Queller D.C."/>
            <person name="Kuspa A."/>
            <person name="Grigoriev I.V."/>
        </authorList>
    </citation>
    <scope>NUCLEOTIDE SEQUENCE [LARGE SCALE GENOMIC DNA]</scope>
    <source>
        <strain evidence="3">QSDP1</strain>
    </source>
</reference>
<dbReference type="RefSeq" id="XP_003294719.1">
    <property type="nucleotide sequence ID" value="XM_003294671.1"/>
</dbReference>
<protein>
    <recommendedName>
        <fullName evidence="1">ApaG domain-containing protein</fullName>
    </recommendedName>
</protein>
<dbReference type="PROSITE" id="PS51087">
    <property type="entry name" value="APAG"/>
    <property type="match status" value="1"/>
</dbReference>
<evidence type="ECO:0000313" key="3">
    <source>
        <dbReference type="Proteomes" id="UP000001064"/>
    </source>
</evidence>
<keyword evidence="3" id="KW-1185">Reference proteome</keyword>
<dbReference type="VEuPathDB" id="AmoebaDB:DICPUDRAFT_93273"/>
<gene>
    <name evidence="2" type="ORF">DICPUDRAFT_93273</name>
</gene>
<dbReference type="InterPro" id="IPR007474">
    <property type="entry name" value="ApaG_domain"/>
</dbReference>
<dbReference type="PANTHER" id="PTHR47191">
    <property type="entry name" value="OS05G0170800 PROTEIN"/>
    <property type="match status" value="1"/>
</dbReference>
<dbReference type="eggNOG" id="KOG4408">
    <property type="taxonomic scope" value="Eukaryota"/>
</dbReference>
<name>F1A4X9_DICPU</name>
<dbReference type="SUPFAM" id="SSF110069">
    <property type="entry name" value="ApaG-like"/>
    <property type="match status" value="1"/>
</dbReference>